<keyword evidence="3" id="KW-1185">Reference proteome</keyword>
<dbReference type="Proteomes" id="UP001597215">
    <property type="component" value="Unassembled WGS sequence"/>
</dbReference>
<evidence type="ECO:0000313" key="3">
    <source>
        <dbReference type="Proteomes" id="UP001597215"/>
    </source>
</evidence>
<reference evidence="3" key="1">
    <citation type="journal article" date="2019" name="Int. J. Syst. Evol. Microbiol.">
        <title>The Global Catalogue of Microorganisms (GCM) 10K type strain sequencing project: providing services to taxonomists for standard genome sequencing and annotation.</title>
        <authorList>
            <consortium name="The Broad Institute Genomics Platform"/>
            <consortium name="The Broad Institute Genome Sequencing Center for Infectious Disease"/>
            <person name="Wu L."/>
            <person name="Ma J."/>
        </authorList>
    </citation>
    <scope>NUCLEOTIDE SEQUENCE [LARGE SCALE GENOMIC DNA]</scope>
    <source>
        <strain evidence="3">CGMCC 1.12449</strain>
    </source>
</reference>
<accession>A0ABW4MCC9</accession>
<keyword evidence="1" id="KW-0732">Signal</keyword>
<comment type="caution">
    <text evidence="2">The sequence shown here is derived from an EMBL/GenBank/DDBJ whole genome shotgun (WGS) entry which is preliminary data.</text>
</comment>
<feature type="signal peptide" evidence="1">
    <location>
        <begin position="1"/>
        <end position="24"/>
    </location>
</feature>
<sequence>MPKSLWKYALALPLLAGSAVLVHAQIEGPKRGIPPIASSGDFEVTGVIVNVTGKNADDARRAGWQEAQRKAWSMLWAKTHGGAGASLSDSTLDGIVSAIIVEEEQIGPRRYIAKLGVSFDRARAGQLLGVKGVSRKSAPLLVIPVMYSNGAPYVFEQQTPWQAAWAKFRTADSTIDYVRPYGGGGESLLINAGQMERRSRSWWRVILDQFGAADVIYPIVRLERQYPGGPVIGKFAARYGPENRFLGSFTLRAQNPEGIPVMMAEGVRKMDELLQQAFISGRLRAEASLLLEEIDEEDLEELEEEAATETEDPLADAVDALSGRAANEQGGQSPVAAQQVIVTVQVSTPTPEAVDRAEASLRSIPGVRSVSTTSLALGGTSVMRVTFQGDPAALNAALQSRGFR</sequence>
<dbReference type="RefSeq" id="WP_381512547.1">
    <property type="nucleotide sequence ID" value="NZ_JBHUEL010000004.1"/>
</dbReference>
<gene>
    <name evidence="2" type="ORF">ACFSAG_06245</name>
</gene>
<proteinExistence type="predicted"/>
<protein>
    <submittedName>
        <fullName evidence="2">Heavy-metal-associated domain-containing protein</fullName>
    </submittedName>
</protein>
<dbReference type="EMBL" id="JBHUEL010000004">
    <property type="protein sequence ID" value="MFD1766440.1"/>
    <property type="molecule type" value="Genomic_DNA"/>
</dbReference>
<evidence type="ECO:0000256" key="1">
    <source>
        <dbReference type="SAM" id="SignalP"/>
    </source>
</evidence>
<name>A0ABW4MCC9_9SPHN</name>
<feature type="chain" id="PRO_5046558520" evidence="1">
    <location>
        <begin position="25"/>
        <end position="404"/>
    </location>
</feature>
<organism evidence="2 3">
    <name type="scientific">Sphingorhabdus buctiana</name>
    <dbReference type="NCBI Taxonomy" id="1508805"/>
    <lineage>
        <taxon>Bacteria</taxon>
        <taxon>Pseudomonadati</taxon>
        <taxon>Pseudomonadota</taxon>
        <taxon>Alphaproteobacteria</taxon>
        <taxon>Sphingomonadales</taxon>
        <taxon>Sphingomonadaceae</taxon>
        <taxon>Sphingorhabdus</taxon>
    </lineage>
</organism>
<evidence type="ECO:0000313" key="2">
    <source>
        <dbReference type="EMBL" id="MFD1766440.1"/>
    </source>
</evidence>